<evidence type="ECO:0000256" key="1">
    <source>
        <dbReference type="ARBA" id="ARBA00023015"/>
    </source>
</evidence>
<accession>A0A839QMA1</accession>
<dbReference type="InterPro" id="IPR020449">
    <property type="entry name" value="Tscrpt_reg_AraC-type_HTH"/>
</dbReference>
<dbReference type="Proteomes" id="UP000523000">
    <property type="component" value="Unassembled WGS sequence"/>
</dbReference>
<dbReference type="InterPro" id="IPR035418">
    <property type="entry name" value="AraC-bd_2"/>
</dbReference>
<dbReference type="GO" id="GO:0003700">
    <property type="term" value="F:DNA-binding transcription factor activity"/>
    <property type="evidence" value="ECO:0007669"/>
    <property type="project" value="InterPro"/>
</dbReference>
<evidence type="ECO:0000256" key="2">
    <source>
        <dbReference type="ARBA" id="ARBA00023125"/>
    </source>
</evidence>
<dbReference type="InterPro" id="IPR009057">
    <property type="entry name" value="Homeodomain-like_sf"/>
</dbReference>
<organism evidence="5 6">
    <name type="scientific">Paeniglutamicibacter cryotolerans</name>
    <dbReference type="NCBI Taxonomy" id="670079"/>
    <lineage>
        <taxon>Bacteria</taxon>
        <taxon>Bacillati</taxon>
        <taxon>Actinomycetota</taxon>
        <taxon>Actinomycetes</taxon>
        <taxon>Micrococcales</taxon>
        <taxon>Micrococcaceae</taxon>
        <taxon>Paeniglutamicibacter</taxon>
    </lineage>
</organism>
<keyword evidence="6" id="KW-1185">Reference proteome</keyword>
<name>A0A839QMA1_9MICC</name>
<dbReference type="AlphaFoldDB" id="A0A839QMA1"/>
<dbReference type="PANTHER" id="PTHR46796">
    <property type="entry name" value="HTH-TYPE TRANSCRIPTIONAL ACTIVATOR RHAS-RELATED"/>
    <property type="match status" value="1"/>
</dbReference>
<feature type="domain" description="HTH araC/xylS-type" evidence="4">
    <location>
        <begin position="219"/>
        <end position="320"/>
    </location>
</feature>
<keyword evidence="1" id="KW-0805">Transcription regulation</keyword>
<dbReference type="RefSeq" id="WP_312855653.1">
    <property type="nucleotide sequence ID" value="NZ_BAABGK010000097.1"/>
</dbReference>
<dbReference type="EMBL" id="JACHVS010000001">
    <property type="protein sequence ID" value="MBB2995735.1"/>
    <property type="molecule type" value="Genomic_DNA"/>
</dbReference>
<dbReference type="InterPro" id="IPR050204">
    <property type="entry name" value="AraC_XylS_family_regulators"/>
</dbReference>
<dbReference type="Gene3D" id="1.10.10.60">
    <property type="entry name" value="Homeodomain-like"/>
    <property type="match status" value="1"/>
</dbReference>
<dbReference type="PROSITE" id="PS01124">
    <property type="entry name" value="HTH_ARAC_FAMILY_2"/>
    <property type="match status" value="1"/>
</dbReference>
<evidence type="ECO:0000259" key="4">
    <source>
        <dbReference type="PROSITE" id="PS01124"/>
    </source>
</evidence>
<dbReference type="InterPro" id="IPR018060">
    <property type="entry name" value="HTH_AraC"/>
</dbReference>
<dbReference type="Pfam" id="PF14525">
    <property type="entry name" value="AraC_binding_2"/>
    <property type="match status" value="1"/>
</dbReference>
<sequence>MVENGGPTAKATESVTTGHIEEFARMVSARFAPLSINTDRAERFKGRILGRDLGDLEVFDVTANQHEVLRTEPIASQTPKGSYMLHIQLEGIGVISQDGREAVLQPGDMAFYDSDRGYSLSLDDDFRNGIMVFPRRQLAIPVESAGQLTATRISGTEGLGVVVVPFLTHLARNLDQIPGHSGLRLAHNALDMITTVLHEKLGATWEGDTELVRRENQLRQVRAYIEDNLADPVLNPQQIAAANFMSVRQLHAFFSKEGTTVSAWIRTRRLERCRADLNDRLQDTLPVSSIAARSGLVDAAYFSRLFKGAYGESPSDFRQRMRRRGGPE</sequence>
<dbReference type="PRINTS" id="PR00032">
    <property type="entry name" value="HTHARAC"/>
</dbReference>
<keyword evidence="2 5" id="KW-0238">DNA-binding</keyword>
<evidence type="ECO:0000313" key="5">
    <source>
        <dbReference type="EMBL" id="MBB2995735.1"/>
    </source>
</evidence>
<dbReference type="GO" id="GO:0043565">
    <property type="term" value="F:sequence-specific DNA binding"/>
    <property type="evidence" value="ECO:0007669"/>
    <property type="project" value="InterPro"/>
</dbReference>
<reference evidence="5 6" key="1">
    <citation type="submission" date="2020-08" db="EMBL/GenBank/DDBJ databases">
        <title>Sequencing the genomes of 1000 actinobacteria strains.</title>
        <authorList>
            <person name="Klenk H.-P."/>
        </authorList>
    </citation>
    <scope>NUCLEOTIDE SEQUENCE [LARGE SCALE GENOMIC DNA]</scope>
    <source>
        <strain evidence="5 6">DSM 22826</strain>
    </source>
</reference>
<proteinExistence type="predicted"/>
<dbReference type="SUPFAM" id="SSF46689">
    <property type="entry name" value="Homeodomain-like"/>
    <property type="match status" value="1"/>
</dbReference>
<comment type="caution">
    <text evidence="5">The sequence shown here is derived from an EMBL/GenBank/DDBJ whole genome shotgun (WGS) entry which is preliminary data.</text>
</comment>
<dbReference type="SMART" id="SM00342">
    <property type="entry name" value="HTH_ARAC"/>
    <property type="match status" value="1"/>
</dbReference>
<gene>
    <name evidence="5" type="ORF">E9229_001926</name>
</gene>
<evidence type="ECO:0000256" key="3">
    <source>
        <dbReference type="ARBA" id="ARBA00023163"/>
    </source>
</evidence>
<keyword evidence="3" id="KW-0804">Transcription</keyword>
<dbReference type="PANTHER" id="PTHR46796:SF6">
    <property type="entry name" value="ARAC SUBFAMILY"/>
    <property type="match status" value="1"/>
</dbReference>
<protein>
    <submittedName>
        <fullName evidence="5">AraC-like DNA-binding protein</fullName>
    </submittedName>
</protein>
<evidence type="ECO:0000313" key="6">
    <source>
        <dbReference type="Proteomes" id="UP000523000"/>
    </source>
</evidence>
<dbReference type="Pfam" id="PF12833">
    <property type="entry name" value="HTH_18"/>
    <property type="match status" value="1"/>
</dbReference>